<evidence type="ECO:0000313" key="2">
    <source>
        <dbReference type="EMBL" id="OWZ07167.1"/>
    </source>
</evidence>
<feature type="compositionally biased region" description="Low complexity" evidence="1">
    <location>
        <begin position="23"/>
        <end position="47"/>
    </location>
</feature>
<protein>
    <submittedName>
        <fullName evidence="2">Uncharacterized protein</fullName>
    </submittedName>
</protein>
<comment type="caution">
    <text evidence="2">The sequence shown here is derived from an EMBL/GenBank/DDBJ whole genome shotgun (WGS) entry which is preliminary data.</text>
</comment>
<dbReference type="AlphaFoldDB" id="A0A225VQU2"/>
<organism evidence="2 3">
    <name type="scientific">Phytophthora megakarya</name>
    <dbReference type="NCBI Taxonomy" id="4795"/>
    <lineage>
        <taxon>Eukaryota</taxon>
        <taxon>Sar</taxon>
        <taxon>Stramenopiles</taxon>
        <taxon>Oomycota</taxon>
        <taxon>Peronosporomycetes</taxon>
        <taxon>Peronosporales</taxon>
        <taxon>Peronosporaceae</taxon>
        <taxon>Phytophthora</taxon>
    </lineage>
</organism>
<proteinExistence type="predicted"/>
<dbReference type="OrthoDB" id="142842at2759"/>
<dbReference type="Proteomes" id="UP000198211">
    <property type="component" value="Unassembled WGS sequence"/>
</dbReference>
<dbReference type="EMBL" id="NBNE01003646">
    <property type="protein sequence ID" value="OWZ07167.1"/>
    <property type="molecule type" value="Genomic_DNA"/>
</dbReference>
<keyword evidence="3" id="KW-1185">Reference proteome</keyword>
<sequence>MSRREDAIAAGSDNDGDMETHNAAVSEGEGGASVESGGDSSAPSDAGTAENTGNYGVDNAVLVSVEPPSVWHQDWETWETYHREYCVRTMQSVPVRETMSRAERNKRIKKTEK</sequence>
<name>A0A225VQU2_9STRA</name>
<reference evidence="3" key="1">
    <citation type="submission" date="2017-03" db="EMBL/GenBank/DDBJ databases">
        <title>Phytopthora megakarya and P. palmivora, two closely related causual agents of cacao black pod achieved similar genome size and gene model numbers by different mechanisms.</title>
        <authorList>
            <person name="Ali S."/>
            <person name="Shao J."/>
            <person name="Larry D.J."/>
            <person name="Kronmiller B."/>
            <person name="Shen D."/>
            <person name="Strem M.D."/>
            <person name="Melnick R.L."/>
            <person name="Guiltinan M.J."/>
            <person name="Tyler B.M."/>
            <person name="Meinhardt L.W."/>
            <person name="Bailey B.A."/>
        </authorList>
    </citation>
    <scope>NUCLEOTIDE SEQUENCE [LARGE SCALE GENOMIC DNA]</scope>
    <source>
        <strain evidence="3">zdho120</strain>
    </source>
</reference>
<evidence type="ECO:0000313" key="3">
    <source>
        <dbReference type="Proteomes" id="UP000198211"/>
    </source>
</evidence>
<gene>
    <name evidence="2" type="ORF">PHMEG_00020475</name>
</gene>
<accession>A0A225VQU2</accession>
<feature type="region of interest" description="Disordered" evidence="1">
    <location>
        <begin position="1"/>
        <end position="54"/>
    </location>
</feature>
<evidence type="ECO:0000256" key="1">
    <source>
        <dbReference type="SAM" id="MobiDB-lite"/>
    </source>
</evidence>